<name>A0ABS8AT67_9BACT</name>
<comment type="caution">
    <text evidence="1">The sequence shown here is derived from an EMBL/GenBank/DDBJ whole genome shotgun (WGS) entry which is preliminary data.</text>
</comment>
<gene>
    <name evidence="1" type="ORF">LGH74_11530</name>
</gene>
<dbReference type="RefSeq" id="WP_226175801.1">
    <property type="nucleotide sequence ID" value="NZ_JAJADR010000002.1"/>
</dbReference>
<organism evidence="1 2">
    <name type="scientific">Hymenobacter lucidus</name>
    <dbReference type="NCBI Taxonomy" id="2880930"/>
    <lineage>
        <taxon>Bacteria</taxon>
        <taxon>Pseudomonadati</taxon>
        <taxon>Bacteroidota</taxon>
        <taxon>Cytophagia</taxon>
        <taxon>Cytophagales</taxon>
        <taxon>Hymenobacteraceae</taxon>
        <taxon>Hymenobacter</taxon>
    </lineage>
</organism>
<accession>A0ABS8AT67</accession>
<protein>
    <recommendedName>
        <fullName evidence="3">Lipoprotein</fullName>
    </recommendedName>
</protein>
<dbReference type="EMBL" id="JAJADR010000002">
    <property type="protein sequence ID" value="MCB2408609.1"/>
    <property type="molecule type" value="Genomic_DNA"/>
</dbReference>
<evidence type="ECO:0000313" key="2">
    <source>
        <dbReference type="Proteomes" id="UP001165296"/>
    </source>
</evidence>
<keyword evidence="2" id="KW-1185">Reference proteome</keyword>
<sequence length="147" mass="16731">MRKRLVLVLLGLSGCHRGELVRLQVVNDSQEKLVDIAVFCDGKRLADTLVPKYRSPADRLNYYLRLPPGPHRIVALSQGQHTRLDTSLNTTGSNVLGVTFRYDSLAPRHQKTYFADGAEGEITFPAFHIPRRFRVYQFQTAQPLRPE</sequence>
<evidence type="ECO:0000313" key="1">
    <source>
        <dbReference type="EMBL" id="MCB2408609.1"/>
    </source>
</evidence>
<evidence type="ECO:0008006" key="3">
    <source>
        <dbReference type="Google" id="ProtNLM"/>
    </source>
</evidence>
<dbReference type="Proteomes" id="UP001165296">
    <property type="component" value="Unassembled WGS sequence"/>
</dbReference>
<dbReference type="PROSITE" id="PS51257">
    <property type="entry name" value="PROKAR_LIPOPROTEIN"/>
    <property type="match status" value="1"/>
</dbReference>
<proteinExistence type="predicted"/>
<reference evidence="1" key="1">
    <citation type="submission" date="2021-10" db="EMBL/GenBank/DDBJ databases">
        <authorList>
            <person name="Dean J.D."/>
            <person name="Kim M.K."/>
            <person name="Newey C.N."/>
            <person name="Stoker T.S."/>
            <person name="Thompson D.W."/>
            <person name="Grose J.H."/>
        </authorList>
    </citation>
    <scope>NUCLEOTIDE SEQUENCE</scope>
    <source>
        <strain evidence="1">BT178</strain>
    </source>
</reference>